<dbReference type="InterPro" id="IPR040381">
    <property type="entry name" value="At4g14450-like"/>
</dbReference>
<feature type="compositionally biased region" description="Basic and acidic residues" evidence="1">
    <location>
        <begin position="76"/>
        <end position="94"/>
    </location>
</feature>
<reference evidence="2 3" key="1">
    <citation type="submission" date="2019-06" db="EMBL/GenBank/DDBJ databases">
        <title>A chromosomal-level reference genome of Carpinus fangiana (Coryloideae, Betulaceae).</title>
        <authorList>
            <person name="Yang X."/>
            <person name="Wang Z."/>
            <person name="Zhang L."/>
            <person name="Hao G."/>
            <person name="Liu J."/>
            <person name="Yang Y."/>
        </authorList>
    </citation>
    <scope>NUCLEOTIDE SEQUENCE [LARGE SCALE GENOMIC DNA]</scope>
    <source>
        <strain evidence="2">Cfa_2016G</strain>
        <tissue evidence="2">Leaf</tissue>
    </source>
</reference>
<dbReference type="PANTHER" id="PTHR33912:SF5">
    <property type="entry name" value="F22G5.17"/>
    <property type="match status" value="1"/>
</dbReference>
<sequence>MDTASINGSAGQSQRSEAKPKVGGKAPTRLQRHAPASLQLDKIDAAATGSFSAAASGETPKAVPLLSPLVLSPEPLPEKVEKISSESDNGEKRSLQGSPAGGWKHPAVATFTEPPNLLALLQSQCVLVDNVQ</sequence>
<dbReference type="PANTHER" id="PTHR33912">
    <property type="entry name" value="OS01G0939400 PROTEIN"/>
    <property type="match status" value="1"/>
</dbReference>
<gene>
    <name evidence="2" type="ORF">FH972_011556</name>
</gene>
<accession>A0A660KTI8</accession>
<dbReference type="OrthoDB" id="773117at2759"/>
<evidence type="ECO:0000313" key="3">
    <source>
        <dbReference type="Proteomes" id="UP000327013"/>
    </source>
</evidence>
<name>A0A660KTI8_9ROSI</name>
<feature type="region of interest" description="Disordered" evidence="1">
    <location>
        <begin position="74"/>
        <end position="107"/>
    </location>
</feature>
<evidence type="ECO:0000256" key="1">
    <source>
        <dbReference type="SAM" id="MobiDB-lite"/>
    </source>
</evidence>
<keyword evidence="3" id="KW-1185">Reference proteome</keyword>
<feature type="compositionally biased region" description="Polar residues" evidence="1">
    <location>
        <begin position="1"/>
        <end position="15"/>
    </location>
</feature>
<dbReference type="EMBL" id="CM017324">
    <property type="protein sequence ID" value="KAE8039114.1"/>
    <property type="molecule type" value="Genomic_DNA"/>
</dbReference>
<dbReference type="Proteomes" id="UP000327013">
    <property type="component" value="Chromosome 4"/>
</dbReference>
<feature type="region of interest" description="Disordered" evidence="1">
    <location>
        <begin position="1"/>
        <end position="37"/>
    </location>
</feature>
<proteinExistence type="predicted"/>
<organism evidence="2 3">
    <name type="scientific">Carpinus fangiana</name>
    <dbReference type="NCBI Taxonomy" id="176857"/>
    <lineage>
        <taxon>Eukaryota</taxon>
        <taxon>Viridiplantae</taxon>
        <taxon>Streptophyta</taxon>
        <taxon>Embryophyta</taxon>
        <taxon>Tracheophyta</taxon>
        <taxon>Spermatophyta</taxon>
        <taxon>Magnoliopsida</taxon>
        <taxon>eudicotyledons</taxon>
        <taxon>Gunneridae</taxon>
        <taxon>Pentapetalae</taxon>
        <taxon>rosids</taxon>
        <taxon>fabids</taxon>
        <taxon>Fagales</taxon>
        <taxon>Betulaceae</taxon>
        <taxon>Carpinus</taxon>
    </lineage>
</organism>
<evidence type="ECO:0000313" key="2">
    <source>
        <dbReference type="EMBL" id="KAE8039114.1"/>
    </source>
</evidence>
<dbReference type="AlphaFoldDB" id="A0A660KTI8"/>
<protein>
    <submittedName>
        <fullName evidence="2">Uncharacterized protein</fullName>
    </submittedName>
</protein>